<organism evidence="2 3">
    <name type="scientific">Coprinellus micaceus</name>
    <name type="common">Glistening ink-cap mushroom</name>
    <name type="synonym">Coprinus micaceus</name>
    <dbReference type="NCBI Taxonomy" id="71717"/>
    <lineage>
        <taxon>Eukaryota</taxon>
        <taxon>Fungi</taxon>
        <taxon>Dikarya</taxon>
        <taxon>Basidiomycota</taxon>
        <taxon>Agaricomycotina</taxon>
        <taxon>Agaricomycetes</taxon>
        <taxon>Agaricomycetidae</taxon>
        <taxon>Agaricales</taxon>
        <taxon>Agaricineae</taxon>
        <taxon>Psathyrellaceae</taxon>
        <taxon>Coprinellus</taxon>
    </lineage>
</organism>
<reference evidence="2 3" key="1">
    <citation type="journal article" date="2019" name="Nat. Ecol. Evol.">
        <title>Megaphylogeny resolves global patterns of mushroom evolution.</title>
        <authorList>
            <person name="Varga T."/>
            <person name="Krizsan K."/>
            <person name="Foldi C."/>
            <person name="Dima B."/>
            <person name="Sanchez-Garcia M."/>
            <person name="Sanchez-Ramirez S."/>
            <person name="Szollosi G.J."/>
            <person name="Szarkandi J.G."/>
            <person name="Papp V."/>
            <person name="Albert L."/>
            <person name="Andreopoulos W."/>
            <person name="Angelini C."/>
            <person name="Antonin V."/>
            <person name="Barry K.W."/>
            <person name="Bougher N.L."/>
            <person name="Buchanan P."/>
            <person name="Buyck B."/>
            <person name="Bense V."/>
            <person name="Catcheside P."/>
            <person name="Chovatia M."/>
            <person name="Cooper J."/>
            <person name="Damon W."/>
            <person name="Desjardin D."/>
            <person name="Finy P."/>
            <person name="Geml J."/>
            <person name="Haridas S."/>
            <person name="Hughes K."/>
            <person name="Justo A."/>
            <person name="Karasinski D."/>
            <person name="Kautmanova I."/>
            <person name="Kiss B."/>
            <person name="Kocsube S."/>
            <person name="Kotiranta H."/>
            <person name="LaButti K.M."/>
            <person name="Lechner B.E."/>
            <person name="Liimatainen K."/>
            <person name="Lipzen A."/>
            <person name="Lukacs Z."/>
            <person name="Mihaltcheva S."/>
            <person name="Morgado L.N."/>
            <person name="Niskanen T."/>
            <person name="Noordeloos M.E."/>
            <person name="Ohm R.A."/>
            <person name="Ortiz-Santana B."/>
            <person name="Ovrebo C."/>
            <person name="Racz N."/>
            <person name="Riley R."/>
            <person name="Savchenko A."/>
            <person name="Shiryaev A."/>
            <person name="Soop K."/>
            <person name="Spirin V."/>
            <person name="Szebenyi C."/>
            <person name="Tomsovsky M."/>
            <person name="Tulloss R.E."/>
            <person name="Uehling J."/>
            <person name="Grigoriev I.V."/>
            <person name="Vagvolgyi C."/>
            <person name="Papp T."/>
            <person name="Martin F.M."/>
            <person name="Miettinen O."/>
            <person name="Hibbett D.S."/>
            <person name="Nagy L.G."/>
        </authorList>
    </citation>
    <scope>NUCLEOTIDE SEQUENCE [LARGE SCALE GENOMIC DNA]</scope>
    <source>
        <strain evidence="2 3">FP101781</strain>
    </source>
</reference>
<evidence type="ECO:0000256" key="1">
    <source>
        <dbReference type="SAM" id="MobiDB-lite"/>
    </source>
</evidence>
<protein>
    <submittedName>
        <fullName evidence="2">Uncharacterized protein</fullName>
    </submittedName>
</protein>
<dbReference type="EMBL" id="QPFP01000005">
    <property type="protein sequence ID" value="TEB36923.1"/>
    <property type="molecule type" value="Genomic_DNA"/>
</dbReference>
<dbReference type="AlphaFoldDB" id="A0A4Y7TRW1"/>
<gene>
    <name evidence="2" type="ORF">FA13DRAFT_1706105</name>
</gene>
<feature type="compositionally biased region" description="Polar residues" evidence="1">
    <location>
        <begin position="127"/>
        <end position="148"/>
    </location>
</feature>
<evidence type="ECO:0000313" key="2">
    <source>
        <dbReference type="EMBL" id="TEB36923.1"/>
    </source>
</evidence>
<proteinExistence type="predicted"/>
<name>A0A4Y7TRW1_COPMI</name>
<sequence>MQKAPHRCTRCQLRPLMSQCEHTKAGRAFLNGMRTGLASQPPTQYQNNQGFGDLSISSSHPPLGAGVAPYHLPPGSIPIGDQQQFPVLSDPQLALQSRPEGDFHSATGVGQNVDEQAAANAARNDMDSCTGSLAPSDQSITSASSPATVPTKRGRPSKANPFHGHVRGAHQGATPIAIVRKHAEPEPCEATSEAAKAFAGAIGPILERIFTPVR</sequence>
<accession>A0A4Y7TRW1</accession>
<feature type="region of interest" description="Disordered" evidence="1">
    <location>
        <begin position="124"/>
        <end position="169"/>
    </location>
</feature>
<dbReference type="Proteomes" id="UP000298030">
    <property type="component" value="Unassembled WGS sequence"/>
</dbReference>
<keyword evidence="3" id="KW-1185">Reference proteome</keyword>
<evidence type="ECO:0000313" key="3">
    <source>
        <dbReference type="Proteomes" id="UP000298030"/>
    </source>
</evidence>
<comment type="caution">
    <text evidence="2">The sequence shown here is derived from an EMBL/GenBank/DDBJ whole genome shotgun (WGS) entry which is preliminary data.</text>
</comment>